<comment type="caution">
    <text evidence="2">The sequence shown here is derived from an EMBL/GenBank/DDBJ whole genome shotgun (WGS) entry which is preliminary data.</text>
</comment>
<dbReference type="Proteomes" id="UP000076858">
    <property type="component" value="Unassembled WGS sequence"/>
</dbReference>
<protein>
    <submittedName>
        <fullName evidence="2">Putative Copia protein (Gag-int-pol protein)</fullName>
    </submittedName>
</protein>
<name>A0A164F4H3_9CRUS</name>
<feature type="region of interest" description="Disordered" evidence="1">
    <location>
        <begin position="1"/>
        <end position="33"/>
    </location>
</feature>
<sequence>MLLRNATNQHKKKKKNKTNLHKRHVKQDNTVTNQADINKWDKDDNLALGYLFNTCSEEQQNSLLTCDTAHSVWNSLTSRYQQNTVERRQSLQQDFLNYRFKPEHTVRYHIEAIKLLVQQFKDAGGLADDDGTCNKIITSLPPSYNNFLTAWESSPILERTLANLVTRLDREESRKHNCNGGELSADDKAYFGFPSTST</sequence>
<gene>
    <name evidence="2" type="ORF">APZ42_007732</name>
</gene>
<dbReference type="AlphaFoldDB" id="A0A164F4H3"/>
<evidence type="ECO:0000313" key="3">
    <source>
        <dbReference type="Proteomes" id="UP000076858"/>
    </source>
</evidence>
<reference evidence="2 3" key="1">
    <citation type="submission" date="2016-03" db="EMBL/GenBank/DDBJ databases">
        <title>EvidentialGene: Evidence-directed Construction of Genes on Genomes.</title>
        <authorList>
            <person name="Gilbert D.G."/>
            <person name="Choi J.-H."/>
            <person name="Mockaitis K."/>
            <person name="Colbourne J."/>
            <person name="Pfrender M."/>
        </authorList>
    </citation>
    <scope>NUCLEOTIDE SEQUENCE [LARGE SCALE GENOMIC DNA]</scope>
    <source>
        <strain evidence="2 3">Xinb3</strain>
        <tissue evidence="2">Complete organism</tissue>
    </source>
</reference>
<evidence type="ECO:0000256" key="1">
    <source>
        <dbReference type="SAM" id="MobiDB-lite"/>
    </source>
</evidence>
<feature type="non-terminal residue" evidence="2">
    <location>
        <position position="198"/>
    </location>
</feature>
<dbReference type="PANTHER" id="PTHR35317">
    <property type="entry name" value="OS04G0629600 PROTEIN"/>
    <property type="match status" value="1"/>
</dbReference>
<dbReference type="OrthoDB" id="6516797at2759"/>
<keyword evidence="3" id="KW-1185">Reference proteome</keyword>
<dbReference type="PANTHER" id="PTHR35317:SF29">
    <property type="entry name" value="CCHC-TYPE DOMAIN-CONTAINING PROTEIN"/>
    <property type="match status" value="1"/>
</dbReference>
<proteinExistence type="predicted"/>
<dbReference type="Pfam" id="PF14223">
    <property type="entry name" value="Retrotran_gag_2"/>
    <property type="match status" value="1"/>
</dbReference>
<dbReference type="EMBL" id="LRGB01021561">
    <property type="protein sequence ID" value="KZR97416.1"/>
    <property type="molecule type" value="Genomic_DNA"/>
</dbReference>
<accession>A0A164F4H3</accession>
<evidence type="ECO:0000313" key="2">
    <source>
        <dbReference type="EMBL" id="KZR97416.1"/>
    </source>
</evidence>
<feature type="compositionally biased region" description="Basic residues" evidence="1">
    <location>
        <begin position="9"/>
        <end position="25"/>
    </location>
</feature>
<organism evidence="2 3">
    <name type="scientific">Daphnia magna</name>
    <dbReference type="NCBI Taxonomy" id="35525"/>
    <lineage>
        <taxon>Eukaryota</taxon>
        <taxon>Metazoa</taxon>
        <taxon>Ecdysozoa</taxon>
        <taxon>Arthropoda</taxon>
        <taxon>Crustacea</taxon>
        <taxon>Branchiopoda</taxon>
        <taxon>Diplostraca</taxon>
        <taxon>Cladocera</taxon>
        <taxon>Anomopoda</taxon>
        <taxon>Daphniidae</taxon>
        <taxon>Daphnia</taxon>
    </lineage>
</organism>